<evidence type="ECO:0000313" key="2">
    <source>
        <dbReference type="EMBL" id="CAF2213855.1"/>
    </source>
</evidence>
<feature type="compositionally biased region" description="Polar residues" evidence="1">
    <location>
        <begin position="1185"/>
        <end position="1198"/>
    </location>
</feature>
<feature type="region of interest" description="Disordered" evidence="1">
    <location>
        <begin position="43"/>
        <end position="71"/>
    </location>
</feature>
<reference evidence="2" key="1">
    <citation type="submission" date="2021-02" db="EMBL/GenBank/DDBJ databases">
        <authorList>
            <person name="Nowell W R."/>
        </authorList>
    </citation>
    <scope>NUCLEOTIDE SEQUENCE</scope>
</reference>
<feature type="compositionally biased region" description="Polar residues" evidence="1">
    <location>
        <begin position="1575"/>
        <end position="1618"/>
    </location>
</feature>
<gene>
    <name evidence="2" type="ORF">MBJ925_LOCUS36024</name>
</gene>
<feature type="compositionally biased region" description="Polar residues" evidence="1">
    <location>
        <begin position="1343"/>
        <end position="1376"/>
    </location>
</feature>
<feature type="compositionally biased region" description="Basic and acidic residues" evidence="1">
    <location>
        <begin position="1277"/>
        <end position="1291"/>
    </location>
</feature>
<feature type="compositionally biased region" description="Low complexity" evidence="1">
    <location>
        <begin position="1049"/>
        <end position="1058"/>
    </location>
</feature>
<proteinExistence type="predicted"/>
<feature type="region of interest" description="Disordered" evidence="1">
    <location>
        <begin position="1239"/>
        <end position="1383"/>
    </location>
</feature>
<organism evidence="2 3">
    <name type="scientific">Rotaria magnacalcarata</name>
    <dbReference type="NCBI Taxonomy" id="392030"/>
    <lineage>
        <taxon>Eukaryota</taxon>
        <taxon>Metazoa</taxon>
        <taxon>Spiralia</taxon>
        <taxon>Gnathifera</taxon>
        <taxon>Rotifera</taxon>
        <taxon>Eurotatoria</taxon>
        <taxon>Bdelloidea</taxon>
        <taxon>Philodinida</taxon>
        <taxon>Philodinidae</taxon>
        <taxon>Rotaria</taxon>
    </lineage>
</organism>
<feature type="compositionally biased region" description="Polar residues" evidence="1">
    <location>
        <begin position="1092"/>
        <end position="1108"/>
    </location>
</feature>
<feature type="region of interest" description="Disordered" evidence="1">
    <location>
        <begin position="1488"/>
        <end position="1515"/>
    </location>
</feature>
<comment type="caution">
    <text evidence="2">The sequence shown here is derived from an EMBL/GenBank/DDBJ whole genome shotgun (WGS) entry which is preliminary data.</text>
</comment>
<feature type="compositionally biased region" description="Basic and acidic residues" evidence="1">
    <location>
        <begin position="1141"/>
        <end position="1150"/>
    </location>
</feature>
<feature type="region of interest" description="Disordered" evidence="1">
    <location>
        <begin position="1567"/>
        <end position="1618"/>
    </location>
</feature>
<feature type="compositionally biased region" description="Basic residues" evidence="1">
    <location>
        <begin position="430"/>
        <end position="443"/>
    </location>
</feature>
<feature type="region of interest" description="Disordered" evidence="1">
    <location>
        <begin position="430"/>
        <end position="454"/>
    </location>
</feature>
<feature type="compositionally biased region" description="Low complexity" evidence="1">
    <location>
        <begin position="43"/>
        <end position="61"/>
    </location>
</feature>
<feature type="compositionally biased region" description="Low complexity" evidence="1">
    <location>
        <begin position="115"/>
        <end position="134"/>
    </location>
</feature>
<feature type="region of interest" description="Disordered" evidence="1">
    <location>
        <begin position="1655"/>
        <end position="1724"/>
    </location>
</feature>
<dbReference type="EMBL" id="CAJNRE010019872">
    <property type="protein sequence ID" value="CAF2213855.1"/>
    <property type="molecule type" value="Genomic_DNA"/>
</dbReference>
<feature type="compositionally biased region" description="Polar residues" evidence="1">
    <location>
        <begin position="445"/>
        <end position="454"/>
    </location>
</feature>
<feature type="compositionally biased region" description="Low complexity" evidence="1">
    <location>
        <begin position="977"/>
        <end position="987"/>
    </location>
</feature>
<feature type="region of interest" description="Disordered" evidence="1">
    <location>
        <begin position="105"/>
        <end position="172"/>
    </location>
</feature>
<feature type="compositionally biased region" description="Polar residues" evidence="1">
    <location>
        <begin position="1239"/>
        <end position="1252"/>
    </location>
</feature>
<dbReference type="Proteomes" id="UP000663824">
    <property type="component" value="Unassembled WGS sequence"/>
</dbReference>
<name>A0A816ZID4_9BILA</name>
<evidence type="ECO:0000313" key="3">
    <source>
        <dbReference type="Proteomes" id="UP000663824"/>
    </source>
</evidence>
<protein>
    <submittedName>
        <fullName evidence="2">Uncharacterized protein</fullName>
    </submittedName>
</protein>
<feature type="compositionally biased region" description="Low complexity" evidence="1">
    <location>
        <begin position="355"/>
        <end position="368"/>
    </location>
</feature>
<feature type="compositionally biased region" description="Polar residues" evidence="1">
    <location>
        <begin position="376"/>
        <end position="397"/>
    </location>
</feature>
<feature type="compositionally biased region" description="Basic and acidic residues" evidence="1">
    <location>
        <begin position="1070"/>
        <end position="1091"/>
    </location>
</feature>
<feature type="compositionally biased region" description="Polar residues" evidence="1">
    <location>
        <begin position="1488"/>
        <end position="1501"/>
    </location>
</feature>
<feature type="region of interest" description="Disordered" evidence="1">
    <location>
        <begin position="351"/>
        <end position="397"/>
    </location>
</feature>
<evidence type="ECO:0000256" key="1">
    <source>
        <dbReference type="SAM" id="MobiDB-lite"/>
    </source>
</evidence>
<feature type="region of interest" description="Disordered" evidence="1">
    <location>
        <begin position="1040"/>
        <end position="1158"/>
    </location>
</feature>
<feature type="region of interest" description="Disordered" evidence="1">
    <location>
        <begin position="951"/>
        <end position="987"/>
    </location>
</feature>
<sequence>MSETQYNYYGNAANYINEGQRYATSFQGGVGATSTHLTNNQQQQWIASQSASSNSMATSSAPKNQALGGVQTTDSFHSVSSIDSSAEMSKYFPDARTPSLSPFRHQQVVEGQAQSTATSNTVASTNTNRNTVNAGPYTPATASTAVQRLPQPIRPPNMSQQQPVQPPGIPSYSSQIEGLSVSQAVVNDVLIDLQTKVINETLKQYHDDSSSGTYMEPLAPIYIRAPQPTIILQSDLHRLRAELGNRVRPPVMHPAGGNQFQQNTFQVPRFPAPPQQHISPECYGDYRNVAYANSDEYKTTTATTTTGDEYRKANEERLYNQAESAMLNDDNINGNVHSAFNLQGLSNTSFDRHASASQSSSSLSNLEEQQQRNEDTSLTSTHNINSEQVSPMDNNMFSMPGRPRPEITFDIDNCIYRCFEAHRQRVARRRAARQARKSRRHRQVTQQPHQSQQLHYTNQYPNFTAQPIHSSAGTIEEAQWQQQPLSTTDYSNIINQPTNNFTPVRTTQGPYTPAGTYDYSNLVQATSLPTDTQSSATGYSGVINQPTNNFTSAHTTKGPYTPARTYDYSNLVQTTTLPTDSQSSATDYSNIIKQAANNFTPVRANQEPYTPAGTYDYSNLVQATSLPTDTQSSAASYSGVINQPTNNFTSAHTTQGPYTPAGTYDYSNLVQATSLPTDTQSSAASFSGVINQPTNNFTSAHTTQGPYTPAGTYDYSNLVQTTSLPTDTQSSATDYYQYTTTNIQEPYIHSNAYDYTPDQSVPQQQTSFEYSNQLPYSFSSTDATIPSDMQYLTSNYYQEHQQQLPTEFTRNQDVYAQPSTTFEYGTGTNVAQVSTSYDYQNINQSPNQYTYNAENIQQEPSLNYATTTPTTDNQGTFDYTTTNTEPQYPYDIENLNQQQRYDYATSAATGTLPFRTDFQERQPKETIDHLNQAGTSSSYYEQQSIPAPVYQGQASYGKPTGTFEYTRESSQSQEPIYEYQGSEQQSSQYSYNVEDIQQQPQQQETFNYVYEVPTSYITNNTDVQQKEQTEVVKQVAETSVSTTQHEKQPVSVPVSQVQETSGKQTGTFEYARESYQSKEPIYDHQSTELKTDQTQTINESSQEISSSTHDQEQATVARVAETSGAELRDQKVTGTSITSGKTEDTKEPSHPQEPLSDNYSTENFIEQQEKAETLSVNDYIKQFESKSQSPQNGGPIQSSDERQSTRSTKISPFIIQQNVYVQPSQESTQTYDLQNYTSENTTSETAEQSQAGSWLPTEEDKQRLLQDNTRSKPAYESFEKTEQQSEKEVYKYDTNSSLPPPPPLPTTTTTAATSKGIEHQQESTETSTYNFPPPPTLDPQAYQIKQQRTNRSIPTIIPTTDQASIYTNDEQLQPTSDDPDADESIAESEELFDLHKCIAKCYEKYREAWDREAKAHYAKQVATNTSQTDQQLIQQPNALLVADYDHQKLPQQYFGGREIHYVDTWTQTPSLNVITQPNFIGHTYDETPSTFDTKPYKSQTPPRHLSTDSRGQQTIEYSPPLITQTRQVISTIPQSEPFPFCKYTTNEQPQSEPFPVYKYATNEQPQSEPFPVYKYTTNEQPQSEPFPSYKYTTNEQPQSEPFPSYKYTTNEQPQQQKQAVYDHTLPLSPHLSFNETLHQPNLDFSSQITDQPRQYEKTPFDAYKQQQQQQRYRAHSVPASIKQDSILTVPSQQPPPPPSQEIEHQPRRSVSIPMSHPEQSQTRLPSVRLIDNGRAYETDSALRRCMPRIDPKTGLCLVPCPQTKKYAHLPSHLRPELFCIELPSATSLPPPPPPPPPLPPQPVQQEQWCVKCCCAPGKSIIKKIVYRQVEEQQNHEESQFDYASVIDQMGTTINVRYGNDIMEDTGISVSGGYNEQLRVIDFPVYISGQDDSNLMPLIPAN</sequence>
<feature type="region of interest" description="Disordered" evidence="1">
    <location>
        <begin position="1184"/>
        <end position="1206"/>
    </location>
</feature>
<accession>A0A816ZID4</accession>